<proteinExistence type="predicted"/>
<name>A0A1Y3BDH8_EURMA</name>
<evidence type="ECO:0000313" key="3">
    <source>
        <dbReference type="Proteomes" id="UP000194236"/>
    </source>
</evidence>
<gene>
    <name evidence="2" type="ORF">BLA29_009545</name>
</gene>
<feature type="region of interest" description="Disordered" evidence="1">
    <location>
        <begin position="65"/>
        <end position="128"/>
    </location>
</feature>
<feature type="compositionally biased region" description="Polar residues" evidence="1">
    <location>
        <begin position="95"/>
        <end position="108"/>
    </location>
</feature>
<accession>A0A1Y3BDH8</accession>
<feature type="non-terminal residue" evidence="2">
    <location>
        <position position="210"/>
    </location>
</feature>
<evidence type="ECO:0000313" key="2">
    <source>
        <dbReference type="EMBL" id="OTF78912.1"/>
    </source>
</evidence>
<dbReference type="EMBL" id="MUJZ01025707">
    <property type="protein sequence ID" value="OTF78912.1"/>
    <property type="molecule type" value="Genomic_DNA"/>
</dbReference>
<comment type="caution">
    <text evidence="2">The sequence shown here is derived from an EMBL/GenBank/DDBJ whole genome shotgun (WGS) entry which is preliminary data.</text>
</comment>
<sequence>MGQIMTTSSIGKPPFHRSGEHFLPYDANAWRRLSSTYLNQLMSSGNLSKDELEIIELERYWRNRKQRGSSSNQYRRSHSLSPVEQQRQRRLYSSHRLNGASSVGNLSSSKHDEFDNHINRQPPVIRNFQQSSHITKKGDSRYHSLVNVSSIKPTPDQIKNIASNLNDPVNYDDDHPSNHQRKQSSVRTFRNEHFSPFDSSFSSYDSSNQS</sequence>
<feature type="compositionally biased region" description="Low complexity" evidence="1">
    <location>
        <begin position="196"/>
        <end position="210"/>
    </location>
</feature>
<feature type="compositionally biased region" description="Basic and acidic residues" evidence="1">
    <location>
        <begin position="109"/>
        <end position="118"/>
    </location>
</feature>
<reference evidence="2 3" key="1">
    <citation type="submission" date="2017-03" db="EMBL/GenBank/DDBJ databases">
        <title>Genome Survey of Euroglyphus maynei.</title>
        <authorList>
            <person name="Arlian L.G."/>
            <person name="Morgan M.S."/>
            <person name="Rider S.D."/>
        </authorList>
    </citation>
    <scope>NUCLEOTIDE SEQUENCE [LARGE SCALE GENOMIC DNA]</scope>
    <source>
        <strain evidence="2">Arlian Lab</strain>
        <tissue evidence="2">Whole body</tissue>
    </source>
</reference>
<organism evidence="2 3">
    <name type="scientific">Euroglyphus maynei</name>
    <name type="common">Mayne's house dust mite</name>
    <dbReference type="NCBI Taxonomy" id="6958"/>
    <lineage>
        <taxon>Eukaryota</taxon>
        <taxon>Metazoa</taxon>
        <taxon>Ecdysozoa</taxon>
        <taxon>Arthropoda</taxon>
        <taxon>Chelicerata</taxon>
        <taxon>Arachnida</taxon>
        <taxon>Acari</taxon>
        <taxon>Acariformes</taxon>
        <taxon>Sarcoptiformes</taxon>
        <taxon>Astigmata</taxon>
        <taxon>Psoroptidia</taxon>
        <taxon>Analgoidea</taxon>
        <taxon>Pyroglyphidae</taxon>
        <taxon>Pyroglyphinae</taxon>
        <taxon>Euroglyphus</taxon>
    </lineage>
</organism>
<feature type="compositionally biased region" description="Polar residues" evidence="1">
    <location>
        <begin position="68"/>
        <end position="85"/>
    </location>
</feature>
<evidence type="ECO:0000256" key="1">
    <source>
        <dbReference type="SAM" id="MobiDB-lite"/>
    </source>
</evidence>
<protein>
    <submittedName>
        <fullName evidence="2">Uncharacterized protein</fullName>
    </submittedName>
</protein>
<dbReference type="Proteomes" id="UP000194236">
    <property type="component" value="Unassembled WGS sequence"/>
</dbReference>
<feature type="region of interest" description="Disordered" evidence="1">
    <location>
        <begin position="155"/>
        <end position="210"/>
    </location>
</feature>
<dbReference type="AlphaFoldDB" id="A0A1Y3BDH8"/>
<keyword evidence="3" id="KW-1185">Reference proteome</keyword>